<proteinExistence type="predicted"/>
<gene>
    <name evidence="1" type="ORF">ACH5RR_033180</name>
</gene>
<comment type="caution">
    <text evidence="1">The sequence shown here is derived from an EMBL/GenBank/DDBJ whole genome shotgun (WGS) entry which is preliminary data.</text>
</comment>
<keyword evidence="2" id="KW-1185">Reference proteome</keyword>
<evidence type="ECO:0000313" key="1">
    <source>
        <dbReference type="EMBL" id="KAL3507798.1"/>
    </source>
</evidence>
<sequence>MAHDIPTDSGNSLPERMTRQEQAFSQLMERLGELPAGYVLMADLHEIKAISTVLREHMRTVDATLDSLRQDFSTIRPVLAFFSAAASPKLCPVTATTCLSG</sequence>
<evidence type="ECO:0000313" key="2">
    <source>
        <dbReference type="Proteomes" id="UP001630127"/>
    </source>
</evidence>
<reference evidence="1 2" key="1">
    <citation type="submission" date="2024-11" db="EMBL/GenBank/DDBJ databases">
        <title>A near-complete genome assembly of Cinchona calisaya.</title>
        <authorList>
            <person name="Lian D.C."/>
            <person name="Zhao X.W."/>
            <person name="Wei L."/>
        </authorList>
    </citation>
    <scope>NUCLEOTIDE SEQUENCE [LARGE SCALE GENOMIC DNA]</scope>
    <source>
        <tissue evidence="1">Nenye</tissue>
    </source>
</reference>
<name>A0ABD2YQI0_9GENT</name>
<dbReference type="AlphaFoldDB" id="A0ABD2YQI0"/>
<accession>A0ABD2YQI0</accession>
<dbReference type="EMBL" id="JBJUIK010000013">
    <property type="protein sequence ID" value="KAL3507798.1"/>
    <property type="molecule type" value="Genomic_DNA"/>
</dbReference>
<protein>
    <submittedName>
        <fullName evidence="1">Uncharacterized protein</fullName>
    </submittedName>
</protein>
<dbReference type="Proteomes" id="UP001630127">
    <property type="component" value="Unassembled WGS sequence"/>
</dbReference>
<organism evidence="1 2">
    <name type="scientific">Cinchona calisaya</name>
    <dbReference type="NCBI Taxonomy" id="153742"/>
    <lineage>
        <taxon>Eukaryota</taxon>
        <taxon>Viridiplantae</taxon>
        <taxon>Streptophyta</taxon>
        <taxon>Embryophyta</taxon>
        <taxon>Tracheophyta</taxon>
        <taxon>Spermatophyta</taxon>
        <taxon>Magnoliopsida</taxon>
        <taxon>eudicotyledons</taxon>
        <taxon>Gunneridae</taxon>
        <taxon>Pentapetalae</taxon>
        <taxon>asterids</taxon>
        <taxon>lamiids</taxon>
        <taxon>Gentianales</taxon>
        <taxon>Rubiaceae</taxon>
        <taxon>Cinchonoideae</taxon>
        <taxon>Cinchoneae</taxon>
        <taxon>Cinchona</taxon>
    </lineage>
</organism>